<feature type="domain" description="Mediator complex subunit MED14 N-terminal" evidence="2">
    <location>
        <begin position="18"/>
        <end position="136"/>
    </location>
</feature>
<evidence type="ECO:0000313" key="3">
    <source>
        <dbReference type="EMBL" id="GBE59161.1"/>
    </source>
</evidence>
<keyword evidence="1" id="KW-0010">Activator</keyword>
<accession>A0A2H6K844</accession>
<dbReference type="RefSeq" id="XP_028865404.1">
    <property type="nucleotide sequence ID" value="XM_029009571.1"/>
</dbReference>
<keyword evidence="1" id="KW-0804">Transcription</keyword>
<keyword evidence="1" id="KW-0539">Nucleus</keyword>
<evidence type="ECO:0000259" key="2">
    <source>
        <dbReference type="Pfam" id="PF08638"/>
    </source>
</evidence>
<dbReference type="InterPro" id="IPR055122">
    <property type="entry name" value="Med14_N"/>
</dbReference>
<keyword evidence="1" id="KW-0805">Transcription regulation</keyword>
<comment type="subunit">
    <text evidence="1">Component of the Mediator complex.</text>
</comment>
<evidence type="ECO:0000256" key="1">
    <source>
        <dbReference type="RuleBase" id="RU365082"/>
    </source>
</evidence>
<reference evidence="3 4" key="1">
    <citation type="journal article" date="2017" name="BMC Genomics">
        <title>Whole-genome assembly of Babesia ovata and comparative genomics between closely related pathogens.</title>
        <authorList>
            <person name="Yamagishi J."/>
            <person name="Asada M."/>
            <person name="Hakimi H."/>
            <person name="Tanaka T.Q."/>
            <person name="Sugimoto C."/>
            <person name="Kawazu S."/>
        </authorList>
    </citation>
    <scope>NUCLEOTIDE SEQUENCE [LARGE SCALE GENOMIC DNA]</scope>
    <source>
        <strain evidence="3 4">Miyake</strain>
    </source>
</reference>
<dbReference type="OrthoDB" id="205099at2759"/>
<proteinExistence type="inferred from homology"/>
<dbReference type="GO" id="GO:0016592">
    <property type="term" value="C:mediator complex"/>
    <property type="evidence" value="ECO:0007669"/>
    <property type="project" value="UniProtKB-UniRule"/>
</dbReference>
<comment type="function">
    <text evidence="1">Component of the Mediator complex, a coactivator involved in the regulated transcription of nearly all RNA polymerase II-dependent genes. Mediator functions as a bridge to convey information from gene-specific regulatory proteins to the basal RNA polymerase II transcription machinery. Mediator is recruited to promoters by direct interactions with regulatory proteins and serves as a scaffold for the assembly of a functional preinitiation complex with RNA polymerase II and the general transcription factors.</text>
</comment>
<dbReference type="AlphaFoldDB" id="A0A2H6K844"/>
<comment type="similarity">
    <text evidence="1">Belongs to the Mediator complex subunit 14 family.</text>
</comment>
<organism evidence="3 4">
    <name type="scientific">Babesia ovata</name>
    <dbReference type="NCBI Taxonomy" id="189622"/>
    <lineage>
        <taxon>Eukaryota</taxon>
        <taxon>Sar</taxon>
        <taxon>Alveolata</taxon>
        <taxon>Apicomplexa</taxon>
        <taxon>Aconoidasida</taxon>
        <taxon>Piroplasmida</taxon>
        <taxon>Babesiidae</taxon>
        <taxon>Babesia</taxon>
    </lineage>
</organism>
<name>A0A2H6K844_9APIC</name>
<dbReference type="GO" id="GO:0003712">
    <property type="term" value="F:transcription coregulator activity"/>
    <property type="evidence" value="ECO:0007669"/>
    <property type="project" value="UniProtKB-UniRule"/>
</dbReference>
<comment type="caution">
    <text evidence="3">The sequence shown here is derived from an EMBL/GenBank/DDBJ whole genome shotgun (WGS) entry which is preliminary data.</text>
</comment>
<keyword evidence="4" id="KW-1185">Reference proteome</keyword>
<sequence>MREQSKLDKLLQKTYSFENYLDGCGRDLALNLRKAQQLDLVVPSPNTALAVDLLSTGRYTRMPLMLQQLAESATTNSVPMPPLGPEEADPTVERIYSEYRIRFRGSECRRKQAVVKYSNAQCTLEREGMFSVTLVYDFYTWQVLLAVPTVLERFGCSTDGEARTTFFSMLMYAVAIHNTQNKRNIFDVVYDCANLYVGKIIMERLKAQAVDYRALKLIVTDYTYYVSSEPEHMLISCTDVEMDEHNWLVLDIKTFPGFREDDAEYITLRFEMEGSGDISVTTLELPNLICESRITEHRLDQWLDILANRLEKYQLEKLGNSAYVSMNYATGSLNLKGLPVTFTLAESEPLMQCLHVREALMRVGGGEDPCSELSREWLREFWRGRPCMFCPPTGHTEPVEPWDETELSAELIAPLVQDANSAEGLLSEQLRQFVMDFWIYLADKPNAVHGAIAYRANNVFNFESTEDVELYLTAAAHDGHIAERVVLVIKESVLQGTIRLTDDLSHYAAAKNMILGIIHLANKISHLRGFTTEPLAPDHQTLVAFLRGLKLQINYMGVCDCVSQNGIFTRFNSMEAAYAFLNSMKTMGD</sequence>
<dbReference type="EMBL" id="BDSA01000001">
    <property type="protein sequence ID" value="GBE59161.1"/>
    <property type="molecule type" value="Genomic_DNA"/>
</dbReference>
<dbReference type="Pfam" id="PF08638">
    <property type="entry name" value="Med14"/>
    <property type="match status" value="1"/>
</dbReference>
<dbReference type="GeneID" id="39872931"/>
<protein>
    <recommendedName>
        <fullName evidence="1">Mediator of RNA polymerase II transcription subunit 14</fullName>
    </recommendedName>
    <alternativeName>
        <fullName evidence="1">Mediator complex subunit 14</fullName>
    </alternativeName>
</protein>
<evidence type="ECO:0000313" key="4">
    <source>
        <dbReference type="Proteomes" id="UP000236319"/>
    </source>
</evidence>
<comment type="subcellular location">
    <subcellularLocation>
        <location evidence="1">Nucleus</location>
    </subcellularLocation>
</comment>
<gene>
    <name evidence="3" type="ORF">BOVATA_006540</name>
</gene>
<dbReference type="VEuPathDB" id="PiroplasmaDB:BOVATA_006540"/>
<dbReference type="Proteomes" id="UP000236319">
    <property type="component" value="Unassembled WGS sequence"/>
</dbReference>